<evidence type="ECO:0008006" key="3">
    <source>
        <dbReference type="Google" id="ProtNLM"/>
    </source>
</evidence>
<protein>
    <recommendedName>
        <fullName evidence="3">Pentatricopeptide repeat-containing protein</fullName>
    </recommendedName>
</protein>
<evidence type="ECO:0000313" key="2">
    <source>
        <dbReference type="Proteomes" id="UP000824469"/>
    </source>
</evidence>
<dbReference type="AlphaFoldDB" id="A0AA38GZ06"/>
<organism evidence="1 2">
    <name type="scientific">Taxus chinensis</name>
    <name type="common">Chinese yew</name>
    <name type="synonym">Taxus wallichiana var. chinensis</name>
    <dbReference type="NCBI Taxonomy" id="29808"/>
    <lineage>
        <taxon>Eukaryota</taxon>
        <taxon>Viridiplantae</taxon>
        <taxon>Streptophyta</taxon>
        <taxon>Embryophyta</taxon>
        <taxon>Tracheophyta</taxon>
        <taxon>Spermatophyta</taxon>
        <taxon>Pinopsida</taxon>
        <taxon>Pinidae</taxon>
        <taxon>Conifers II</taxon>
        <taxon>Cupressales</taxon>
        <taxon>Taxaceae</taxon>
        <taxon>Taxus</taxon>
    </lineage>
</organism>
<name>A0AA38GZ06_TAXCH</name>
<proteinExistence type="predicted"/>
<dbReference type="EMBL" id="JAHRHJ020000001">
    <property type="protein sequence ID" value="KAH9332124.1"/>
    <property type="molecule type" value="Genomic_DNA"/>
</dbReference>
<accession>A0AA38GZ06</accession>
<sequence length="171" mass="18993">MNITKLFKHFPLQVLISRNARFRPGESVQLNFRSSTAATENAEEENTMAMGNNNTESKTYAFSLQECALHRDLLEGKRIHSCVIQSGYAGDGHALEAIGMFWRMMKAGEVPDRPNFTSVLKACTSIVDTEQGKKVHTGSNITKTSAVVSCRDLFVARLISVIRASTCYQKD</sequence>
<evidence type="ECO:0000313" key="1">
    <source>
        <dbReference type="EMBL" id="KAH9332124.1"/>
    </source>
</evidence>
<reference evidence="1 2" key="1">
    <citation type="journal article" date="2021" name="Nat. Plants">
        <title>The Taxus genome provides insights into paclitaxel biosynthesis.</title>
        <authorList>
            <person name="Xiong X."/>
            <person name="Gou J."/>
            <person name="Liao Q."/>
            <person name="Li Y."/>
            <person name="Zhou Q."/>
            <person name="Bi G."/>
            <person name="Li C."/>
            <person name="Du R."/>
            <person name="Wang X."/>
            <person name="Sun T."/>
            <person name="Guo L."/>
            <person name="Liang H."/>
            <person name="Lu P."/>
            <person name="Wu Y."/>
            <person name="Zhang Z."/>
            <person name="Ro D.K."/>
            <person name="Shang Y."/>
            <person name="Huang S."/>
            <person name="Yan J."/>
        </authorList>
    </citation>
    <scope>NUCLEOTIDE SEQUENCE [LARGE SCALE GENOMIC DNA]</scope>
    <source>
        <strain evidence="1">Ta-2019</strain>
    </source>
</reference>
<dbReference type="Proteomes" id="UP000824469">
    <property type="component" value="Unassembled WGS sequence"/>
</dbReference>
<gene>
    <name evidence="1" type="ORF">KI387_043705</name>
</gene>
<keyword evidence="2" id="KW-1185">Reference proteome</keyword>
<comment type="caution">
    <text evidence="1">The sequence shown here is derived from an EMBL/GenBank/DDBJ whole genome shotgun (WGS) entry which is preliminary data.</text>
</comment>